<comment type="caution">
    <text evidence="1">The sequence shown here is derived from an EMBL/GenBank/DDBJ whole genome shotgun (WGS) entry which is preliminary data.</text>
</comment>
<dbReference type="AlphaFoldDB" id="B0M9E7"/>
<reference evidence="1" key="2">
    <citation type="submission" date="2013-11" db="EMBL/GenBank/DDBJ databases">
        <title>Draft genome sequence of Anaerostipes caccae (DSM 14662).</title>
        <authorList>
            <person name="Sudarsanam P."/>
            <person name="Ley R."/>
            <person name="Guruge J."/>
            <person name="Turnbaugh P.J."/>
            <person name="Mahowald M."/>
            <person name="Liep D."/>
            <person name="Gordon J."/>
        </authorList>
    </citation>
    <scope>NUCLEOTIDE SEQUENCE</scope>
    <source>
        <strain evidence="1">DSM 14662</strain>
    </source>
</reference>
<reference evidence="1" key="1">
    <citation type="submission" date="2007-11" db="EMBL/GenBank/DDBJ databases">
        <authorList>
            <person name="Fulton L."/>
            <person name="Clifton S."/>
            <person name="Fulton B."/>
            <person name="Xu J."/>
            <person name="Minx P."/>
            <person name="Pepin K.H."/>
            <person name="Johnson M."/>
            <person name="Thiruvilangam P."/>
            <person name="Bhonagiri V."/>
            <person name="Nash W.E."/>
            <person name="Mardis E.R."/>
            <person name="Wilson R.K."/>
        </authorList>
    </citation>
    <scope>NUCLEOTIDE SEQUENCE [LARGE SCALE GENOMIC DNA]</scope>
    <source>
        <strain evidence="1">DSM 14662</strain>
    </source>
</reference>
<evidence type="ECO:0000313" key="2">
    <source>
        <dbReference type="Proteomes" id="UP000004935"/>
    </source>
</evidence>
<dbReference type="EMBL" id="ABAX03000001">
    <property type="protein sequence ID" value="EDR99269.1"/>
    <property type="molecule type" value="Genomic_DNA"/>
</dbReference>
<gene>
    <name evidence="1" type="ORF">ANACAC_00110</name>
</gene>
<dbReference type="STRING" id="411490.ANACAC_00110"/>
<dbReference type="Proteomes" id="UP000004935">
    <property type="component" value="Unassembled WGS sequence"/>
</dbReference>
<keyword evidence="2" id="KW-1185">Reference proteome</keyword>
<accession>B0M9E7</accession>
<organism evidence="1 2">
    <name type="scientific">Anaerostipes caccae (strain DSM 14662 / CCUG 47493 / JCM 13470 / NCIMB 13811 / L1-92)</name>
    <dbReference type="NCBI Taxonomy" id="411490"/>
    <lineage>
        <taxon>Bacteria</taxon>
        <taxon>Bacillati</taxon>
        <taxon>Bacillota</taxon>
        <taxon>Clostridia</taxon>
        <taxon>Lachnospirales</taxon>
        <taxon>Lachnospiraceae</taxon>
        <taxon>Anaerostipes</taxon>
    </lineage>
</organism>
<proteinExistence type="predicted"/>
<evidence type="ECO:0000313" key="1">
    <source>
        <dbReference type="EMBL" id="EDR99269.1"/>
    </source>
</evidence>
<protein>
    <submittedName>
        <fullName evidence="1">Uncharacterized protein</fullName>
    </submittedName>
</protein>
<sequence length="53" mass="6009">MNAGKPHRIREGSYFGKDKRKIYGGWEKIEKTLILCGKAIIMKTKNGGKTLDK</sequence>
<name>B0M9E7_ANACD</name>
<dbReference type="HOGENOM" id="CLU_206936_0_0_9"/>